<reference evidence="2" key="1">
    <citation type="journal article" date="2019" name="Sci. Rep.">
        <title>Draft genome of Tanacetum cinerariifolium, the natural source of mosquito coil.</title>
        <authorList>
            <person name="Yamashiro T."/>
            <person name="Shiraishi A."/>
            <person name="Satake H."/>
            <person name="Nakayama K."/>
        </authorList>
    </citation>
    <scope>NUCLEOTIDE SEQUENCE</scope>
</reference>
<organism evidence="2">
    <name type="scientific">Tanacetum cinerariifolium</name>
    <name type="common">Dalmatian daisy</name>
    <name type="synonym">Chrysanthemum cinerariifolium</name>
    <dbReference type="NCBI Taxonomy" id="118510"/>
    <lineage>
        <taxon>Eukaryota</taxon>
        <taxon>Viridiplantae</taxon>
        <taxon>Streptophyta</taxon>
        <taxon>Embryophyta</taxon>
        <taxon>Tracheophyta</taxon>
        <taxon>Spermatophyta</taxon>
        <taxon>Magnoliopsida</taxon>
        <taxon>eudicotyledons</taxon>
        <taxon>Gunneridae</taxon>
        <taxon>Pentapetalae</taxon>
        <taxon>asterids</taxon>
        <taxon>campanulids</taxon>
        <taxon>Asterales</taxon>
        <taxon>Asteraceae</taxon>
        <taxon>Asteroideae</taxon>
        <taxon>Anthemideae</taxon>
        <taxon>Anthemidinae</taxon>
        <taxon>Tanacetum</taxon>
    </lineage>
</organism>
<dbReference type="CDD" id="cd09272">
    <property type="entry name" value="RNase_HI_RT_Ty1"/>
    <property type="match status" value="1"/>
</dbReference>
<feature type="region of interest" description="Disordered" evidence="1">
    <location>
        <begin position="428"/>
        <end position="474"/>
    </location>
</feature>
<feature type="compositionally biased region" description="Basic and acidic residues" evidence="1">
    <location>
        <begin position="135"/>
        <end position="144"/>
    </location>
</feature>
<proteinExistence type="predicted"/>
<evidence type="ECO:0000256" key="1">
    <source>
        <dbReference type="SAM" id="MobiDB-lite"/>
    </source>
</evidence>
<feature type="compositionally biased region" description="Basic and acidic residues" evidence="1">
    <location>
        <begin position="114"/>
        <end position="128"/>
    </location>
</feature>
<comment type="caution">
    <text evidence="2">The sequence shown here is derived from an EMBL/GenBank/DDBJ whole genome shotgun (WGS) entry which is preliminary data.</text>
</comment>
<sequence>MSLSTSYYTGYIYKMQRAQFNKINSQVGLVVEAVVGSDGDRRLGGGDNDGGGEFHDTLIQHLESVKKSIDERAQHKREYDNWVNEKQMQTTKEKVDTSKALDASLVDTESSGTESKEQDTSNRSRNDAHDDDDADIRPIYDEEPMVEKKDAQSYNTTKRYIPVEKKANFKNHGRQIPIGEKLFSNKSPNMYLKTTPPRSSLTWKPTGRIFSQVGVKWIPIGKSVETCNNTNDSVSPLRKKTHNPNTTICANSSSLSTVKIRVSSSLGVFKLRWLLVLLGLDMVPWYLCCWCFSTVHSWIKSSNLISFLERELYGGDSGDKNGDYSGRSYSNIGIDVNDPLYLHSSDTNGTPLIDHAKLLKLMQFMMRLNDVYAPIRSTLLTTEHLPTVKEAFSLLLRDESHRNMHFGNSKVNARSSVFVSRYDNKGSPTSFVSRPADNKRRKTGRYSPFGLVNSSRQLPNGLRRSPNKESSYRENPLYPFQSLSSKEKGLASFLHWGDSTFKMKDQLFEGKSSSVKLQLYWHRLCLSSVLQHNIGFKLTAFSYSDHACCLDSRKSTSGGIQFLGGDKLVSWSFKKQDCTSMSSIEAEYHIIKEQVKKGIVELFFVGTEYQLADLFTKALPEDRFKYLVRRLGMRSLTPEELEVLANESA</sequence>
<dbReference type="PANTHER" id="PTHR34222">
    <property type="entry name" value="GAG_PRE-INTEGRS DOMAIN-CONTAINING PROTEIN"/>
    <property type="match status" value="1"/>
</dbReference>
<feature type="region of interest" description="Disordered" evidence="1">
    <location>
        <begin position="80"/>
        <end position="144"/>
    </location>
</feature>
<dbReference type="PANTHER" id="PTHR34222:SF99">
    <property type="entry name" value="PROTEIN, PUTATIVE-RELATED"/>
    <property type="match status" value="1"/>
</dbReference>
<gene>
    <name evidence="2" type="ORF">Tci_005056</name>
</gene>
<accession>A0A6L2J7U0</accession>
<protein>
    <submittedName>
        <fullName evidence="2">Uncharacterized mitochondrial protein AtMg00810-like</fullName>
    </submittedName>
</protein>
<name>A0A6L2J7U0_TANCI</name>
<dbReference type="EMBL" id="BKCJ010000425">
    <property type="protein sequence ID" value="GEU33078.1"/>
    <property type="molecule type" value="Genomic_DNA"/>
</dbReference>
<dbReference type="AlphaFoldDB" id="A0A6L2J7U0"/>
<evidence type="ECO:0000313" key="2">
    <source>
        <dbReference type="EMBL" id="GEU33078.1"/>
    </source>
</evidence>